<feature type="transmembrane region" description="Helical" evidence="7">
    <location>
        <begin position="639"/>
        <end position="663"/>
    </location>
</feature>
<feature type="transmembrane region" description="Helical" evidence="7">
    <location>
        <begin position="34"/>
        <end position="53"/>
    </location>
</feature>
<keyword evidence="6 7" id="KW-0472">Membrane</keyword>
<keyword evidence="9" id="KW-1185">Reference proteome</keyword>
<name>A0ABU0TP85_MICTR</name>
<evidence type="ECO:0000313" key="8">
    <source>
        <dbReference type="EMBL" id="MDQ1121480.1"/>
    </source>
</evidence>
<gene>
    <name evidence="8" type="ORF">QE412_000053</name>
</gene>
<reference evidence="8 9" key="1">
    <citation type="submission" date="2023-07" db="EMBL/GenBank/DDBJ databases">
        <title>Functional and genomic diversity of the sorghum phyllosphere microbiome.</title>
        <authorList>
            <person name="Shade A."/>
        </authorList>
    </citation>
    <scope>NUCLEOTIDE SEQUENCE [LARGE SCALE GENOMIC DNA]</scope>
    <source>
        <strain evidence="8 9">SORGH_AS_1207</strain>
    </source>
</reference>
<dbReference type="SUPFAM" id="SSF53448">
    <property type="entry name" value="Nucleotide-diphospho-sugar transferases"/>
    <property type="match status" value="2"/>
</dbReference>
<sequence length="674" mass="75149">MERSPTQMIVETTVPRDDLRREARRREISRARRLAVVRIVVVLSAATGLNYIVWRWLASVNWESWWIAVPLVLAETYSLIDSLLFGLGAWRLRERHDAPPLKRAVTVDVLVTTYNEPLDLVMETARAAKAIRYPHETWILDDGDRAELRALAEAEGIGVVTRSEAWRDRPRHAKAGNLNNALMVTEGEFLLILDADQIPSPDILDRTLGWFEDDKVALVQTPQWFTNVPASDPLGSQAPLFYGPIQQSKDGWNAAFFCGSNALLRREALMQLGVSRYVGEVTLAVNRGMRSSRRVLARARREYGSDPRIAASLDAVSRALDDLKAGIARGDSLADLTYAFQRRILAVRRELSDQDIAGVRAELQELAAVTGDPAALAALDEITLEALGERSLSPLAAVESVSMLVDSFDVGRDEEAQAIMPLATISVTEDMATSMRLHGLGWRSVYHDEVLAKGLAPDDLSTMLTQRLRWAQGTMQVMFRENPLVQKGLSLGQRLMYFGTMWSYLSGFAAVIYVAAPVLYLTSGVMPVQAWSVDFFARFIPFFVINQVLFLVVANGRPTWRGAQYSLALFPVWIRSVTSAFDNVYRGRSLTFSVTPKTRSVENRPRWDLVKPQLWVMGALVASLVVVAIRYAVGQAEGIAPLVNIVWVLYDLAVFSIIIRAVLYSASDHQPKGY</sequence>
<evidence type="ECO:0000256" key="5">
    <source>
        <dbReference type="ARBA" id="ARBA00022989"/>
    </source>
</evidence>
<keyword evidence="2 8" id="KW-0328">Glycosyltransferase</keyword>
<evidence type="ECO:0000256" key="4">
    <source>
        <dbReference type="ARBA" id="ARBA00022692"/>
    </source>
</evidence>
<dbReference type="Gene3D" id="3.90.550.10">
    <property type="entry name" value="Spore Coat Polysaccharide Biosynthesis Protein SpsA, Chain A"/>
    <property type="match status" value="2"/>
</dbReference>
<dbReference type="PANTHER" id="PTHR43867">
    <property type="entry name" value="CELLULOSE SYNTHASE CATALYTIC SUBUNIT A [UDP-FORMING]"/>
    <property type="match status" value="1"/>
</dbReference>
<feature type="transmembrane region" description="Helical" evidence="7">
    <location>
        <begin position="535"/>
        <end position="554"/>
    </location>
</feature>
<dbReference type="EC" id="2.4.1.12" evidence="8"/>
<evidence type="ECO:0000256" key="6">
    <source>
        <dbReference type="ARBA" id="ARBA00023136"/>
    </source>
</evidence>
<feature type="transmembrane region" description="Helical" evidence="7">
    <location>
        <begin position="495"/>
        <end position="515"/>
    </location>
</feature>
<dbReference type="InterPro" id="IPR029044">
    <property type="entry name" value="Nucleotide-diphossugar_trans"/>
</dbReference>
<dbReference type="Pfam" id="PF03552">
    <property type="entry name" value="Cellulose_synt"/>
    <property type="match status" value="1"/>
</dbReference>
<evidence type="ECO:0000256" key="7">
    <source>
        <dbReference type="SAM" id="Phobius"/>
    </source>
</evidence>
<proteinExistence type="predicted"/>
<feature type="transmembrane region" description="Helical" evidence="7">
    <location>
        <begin position="65"/>
        <end position="87"/>
    </location>
</feature>
<dbReference type="CDD" id="cd06421">
    <property type="entry name" value="CESA_CelA_like"/>
    <property type="match status" value="1"/>
</dbReference>
<feature type="transmembrane region" description="Helical" evidence="7">
    <location>
        <begin position="614"/>
        <end position="633"/>
    </location>
</feature>
<keyword evidence="3 8" id="KW-0808">Transferase</keyword>
<dbReference type="Proteomes" id="UP001226691">
    <property type="component" value="Unassembled WGS sequence"/>
</dbReference>
<dbReference type="InterPro" id="IPR005150">
    <property type="entry name" value="Cellulose_synth"/>
</dbReference>
<dbReference type="GO" id="GO:0016760">
    <property type="term" value="F:cellulose synthase (UDP-forming) activity"/>
    <property type="evidence" value="ECO:0007669"/>
    <property type="project" value="UniProtKB-EC"/>
</dbReference>
<keyword evidence="5 7" id="KW-1133">Transmembrane helix</keyword>
<protein>
    <submittedName>
        <fullName evidence="8">Cellulose synthase (UDP-forming)</fullName>
        <ecNumber evidence="8">2.4.1.12</ecNumber>
    </submittedName>
</protein>
<organism evidence="8 9">
    <name type="scientific">Microbacterium trichothecenolyticum</name>
    <name type="common">Aureobacterium trichothecenolyticum</name>
    <dbReference type="NCBI Taxonomy" id="69370"/>
    <lineage>
        <taxon>Bacteria</taxon>
        <taxon>Bacillati</taxon>
        <taxon>Actinomycetota</taxon>
        <taxon>Actinomycetes</taxon>
        <taxon>Micrococcales</taxon>
        <taxon>Microbacteriaceae</taxon>
        <taxon>Microbacterium</taxon>
    </lineage>
</organism>
<evidence type="ECO:0000256" key="1">
    <source>
        <dbReference type="ARBA" id="ARBA00004127"/>
    </source>
</evidence>
<evidence type="ECO:0000256" key="2">
    <source>
        <dbReference type="ARBA" id="ARBA00022676"/>
    </source>
</evidence>
<comment type="subcellular location">
    <subcellularLocation>
        <location evidence="1">Endomembrane system</location>
        <topology evidence="1">Multi-pass membrane protein</topology>
    </subcellularLocation>
</comment>
<dbReference type="EMBL" id="JAUTBF010000001">
    <property type="protein sequence ID" value="MDQ1121480.1"/>
    <property type="molecule type" value="Genomic_DNA"/>
</dbReference>
<dbReference type="InterPro" id="IPR050321">
    <property type="entry name" value="Glycosyltr_2/OpgH_subfam"/>
</dbReference>
<accession>A0ABU0TP85</accession>
<comment type="caution">
    <text evidence="8">The sequence shown here is derived from an EMBL/GenBank/DDBJ whole genome shotgun (WGS) entry which is preliminary data.</text>
</comment>
<keyword evidence="4 7" id="KW-0812">Transmembrane</keyword>
<evidence type="ECO:0000256" key="3">
    <source>
        <dbReference type="ARBA" id="ARBA00022679"/>
    </source>
</evidence>
<dbReference type="PANTHER" id="PTHR43867:SF2">
    <property type="entry name" value="CELLULOSE SYNTHASE CATALYTIC SUBUNIT A [UDP-FORMING]"/>
    <property type="match status" value="1"/>
</dbReference>
<evidence type="ECO:0000313" key="9">
    <source>
        <dbReference type="Proteomes" id="UP001226691"/>
    </source>
</evidence>